<evidence type="ECO:0000256" key="1">
    <source>
        <dbReference type="ARBA" id="ARBA00022729"/>
    </source>
</evidence>
<dbReference type="AlphaFoldDB" id="A0A167ISF2"/>
<gene>
    <name evidence="3" type="ORF">ULVI_04300</name>
</gene>
<comment type="caution">
    <text evidence="3">The sequence shown here is derived from an EMBL/GenBank/DDBJ whole genome shotgun (WGS) entry which is preliminary data.</text>
</comment>
<evidence type="ECO:0000313" key="3">
    <source>
        <dbReference type="EMBL" id="OAB79967.1"/>
    </source>
</evidence>
<dbReference type="InterPro" id="IPR026444">
    <property type="entry name" value="Secre_tail"/>
</dbReference>
<dbReference type="STRING" id="1763537.ULVI_04300"/>
<dbReference type="Proteomes" id="UP000077013">
    <property type="component" value="Unassembled WGS sequence"/>
</dbReference>
<keyword evidence="1" id="KW-0732">Signal</keyword>
<reference evidence="3 4" key="1">
    <citation type="submission" date="2016-02" db="EMBL/GenBank/DDBJ databases">
        <title>Ulvibacter sp. LPB0005, isolated from Thais luteostoma.</title>
        <authorList>
            <person name="Shin S.-K."/>
            <person name="Yi H."/>
        </authorList>
    </citation>
    <scope>NUCLEOTIDE SEQUENCE [LARGE SCALE GENOMIC DNA]</scope>
    <source>
        <strain evidence="3 4">LPB0005</strain>
    </source>
</reference>
<organism evidence="3 4">
    <name type="scientific">Cochleicola gelatinilyticus</name>
    <dbReference type="NCBI Taxonomy" id="1763537"/>
    <lineage>
        <taxon>Bacteria</taxon>
        <taxon>Pseudomonadati</taxon>
        <taxon>Bacteroidota</taxon>
        <taxon>Flavobacteriia</taxon>
        <taxon>Flavobacteriales</taxon>
        <taxon>Flavobacteriaceae</taxon>
        <taxon>Cochleicola</taxon>
    </lineage>
</organism>
<name>A0A167ISF2_9FLAO</name>
<dbReference type="Pfam" id="PF18962">
    <property type="entry name" value="Por_Secre_tail"/>
    <property type="match status" value="1"/>
</dbReference>
<sequence length="490" mass="54301">MKSLLTLCFIAFTTTILSQDLSQGYIANDLDPHPQQAIGIPNYLEAVTDPSFPSTQIRRISDFEGTERRVPMYSTIQAWNADESLMILYGNGEHYLHNGTDYTLIRPLTDIVPDDIETIFWHFEDPNILFYLESGTKDFIQYNVNNQAKTILTNLITISGCETSVSIGNDVQMMSWDSDIFSFRCGNEAAYYYRISTQTLTSFVIDDIAFTAPMPFPSGNLFYHQGIVYNSNGQPVNTLNINNTGEHSCLGRLSNGDDALFAIAFEEGPEGGCQGTIVAYNAVTGACFSITPTQDYGYPQSGTHISSLAHKNNEGGWIAASMIGYDRDGQDLLDQEILIAKVNGGNADVYRVGHHRSDEDEYDYFGEPHVTISPTGTRLLFGSDWSGEDDGVSLNAYVAELAAYQIDLSIHEAEIIDTVKIYPNPTNDFLNITANILLSTYTIHSISGKIIKQGSINTQQKINVSKLAQGVYFITIVTEKSIRAKKFVKI</sequence>
<dbReference type="RefSeq" id="WP_068590100.1">
    <property type="nucleotide sequence ID" value="NZ_LRXL01000026.1"/>
</dbReference>
<feature type="domain" description="Secretion system C-terminal sorting" evidence="2">
    <location>
        <begin position="421"/>
        <end position="488"/>
    </location>
</feature>
<keyword evidence="4" id="KW-1185">Reference proteome</keyword>
<protein>
    <recommendedName>
        <fullName evidence="2">Secretion system C-terminal sorting domain-containing protein</fullName>
    </recommendedName>
</protein>
<evidence type="ECO:0000259" key="2">
    <source>
        <dbReference type="Pfam" id="PF18962"/>
    </source>
</evidence>
<evidence type="ECO:0000313" key="4">
    <source>
        <dbReference type="Proteomes" id="UP000077013"/>
    </source>
</evidence>
<dbReference type="OrthoDB" id="3179827at2"/>
<dbReference type="EMBL" id="LRXL01000026">
    <property type="protein sequence ID" value="OAB79967.1"/>
    <property type="molecule type" value="Genomic_DNA"/>
</dbReference>
<dbReference type="NCBIfam" id="TIGR04183">
    <property type="entry name" value="Por_Secre_tail"/>
    <property type="match status" value="1"/>
</dbReference>
<proteinExistence type="predicted"/>
<dbReference type="SUPFAM" id="SSF82171">
    <property type="entry name" value="DPP6 N-terminal domain-like"/>
    <property type="match status" value="1"/>
</dbReference>
<accession>A0A167ISF2</accession>